<comment type="caution">
    <text evidence="12">The sequence shown here is derived from an EMBL/GenBank/DDBJ whole genome shotgun (WGS) entry which is preliminary data.</text>
</comment>
<keyword evidence="4 9" id="KW-0547">Nucleotide-binding</keyword>
<dbReference type="PANTHER" id="PTHR43095">
    <property type="entry name" value="SUGAR KINASE"/>
    <property type="match status" value="1"/>
</dbReference>
<dbReference type="SUPFAM" id="SSF53067">
    <property type="entry name" value="Actin-like ATPase domain"/>
    <property type="match status" value="2"/>
</dbReference>
<feature type="domain" description="Carbohydrate kinase FGGY C-terminal" evidence="11">
    <location>
        <begin position="305"/>
        <end position="421"/>
    </location>
</feature>
<evidence type="ECO:0000256" key="3">
    <source>
        <dbReference type="ARBA" id="ARBA00022679"/>
    </source>
</evidence>
<dbReference type="InterPro" id="IPR000577">
    <property type="entry name" value="Carb_kinase_FGGY"/>
</dbReference>
<dbReference type="PIRSF" id="PIRSF000538">
    <property type="entry name" value="GlpK"/>
    <property type="match status" value="1"/>
</dbReference>
<feature type="domain" description="Carbohydrate kinase FGGY N-terminal" evidence="10">
    <location>
        <begin position="7"/>
        <end position="238"/>
    </location>
</feature>
<dbReference type="PROSITE" id="PS00933">
    <property type="entry name" value="FGGY_KINASES_1"/>
    <property type="match status" value="1"/>
</dbReference>
<sequence>MAAADVVIGVDSSTQATKALALDVATGRVLGQGRAAHTVSGGAKRESDPEQWWAALTEALGQTGYADSAAAIAIGGQQHGLVALDGDGHAVHPALLWNDVRSAPNAEALTERLGERAWAERVGSVPGASFTVAKWDWLARNEPEAAARVRRVMLPHDYLTWRLTGEHVTDRGDVSGTGWWGPDGYDTGILDLVGLDPAYLPRVAQPGESVGTVRKGVALREGARVGTGTGDNMAAALGLGLEPGVPVVSLGTSGTAYAVTRGRPTDPSGTVAGFADSLGGWLPLACTLNCTLAVDRIAGWFGLDRAAVEPGGEAVVLPFLDGERTPNLPYASGLFYGLRHDTTPGQILQAAYDGAAYSLLSAVDEVLKAGGETSADGPLLLIGGGAKGEAWRATVRRLSGRPVLVPGAEEVVALGAAAQAAGLLTGESADAVARRWDTRGGTLYDPIPVDQAALDRIGAVRARSGALVGGSI</sequence>
<dbReference type="EC" id="2.7.1.17" evidence="9"/>
<keyword evidence="6 9" id="KW-0067">ATP-binding</keyword>
<proteinExistence type="inferred from homology"/>
<dbReference type="AlphaFoldDB" id="A0A941IP02"/>
<evidence type="ECO:0000256" key="4">
    <source>
        <dbReference type="ARBA" id="ARBA00022741"/>
    </source>
</evidence>
<dbReference type="InterPro" id="IPR018484">
    <property type="entry name" value="FGGY_N"/>
</dbReference>
<dbReference type="GO" id="GO:0005997">
    <property type="term" value="P:xylulose metabolic process"/>
    <property type="evidence" value="ECO:0007669"/>
    <property type="project" value="InterPro"/>
</dbReference>
<dbReference type="Pfam" id="PF00370">
    <property type="entry name" value="FGGY_N"/>
    <property type="match status" value="1"/>
</dbReference>
<dbReference type="InterPro" id="IPR043129">
    <property type="entry name" value="ATPase_NBD"/>
</dbReference>
<dbReference type="InterPro" id="IPR018485">
    <property type="entry name" value="FGGY_C"/>
</dbReference>
<keyword evidence="3 8" id="KW-0808">Transferase</keyword>
<evidence type="ECO:0000313" key="13">
    <source>
        <dbReference type="Proteomes" id="UP000675781"/>
    </source>
</evidence>
<dbReference type="Pfam" id="PF02782">
    <property type="entry name" value="FGGY_C"/>
    <property type="match status" value="1"/>
</dbReference>
<dbReference type="PANTHER" id="PTHR43095:SF5">
    <property type="entry name" value="XYLULOSE KINASE"/>
    <property type="match status" value="1"/>
</dbReference>
<evidence type="ECO:0000256" key="8">
    <source>
        <dbReference type="RuleBase" id="RU003733"/>
    </source>
</evidence>
<dbReference type="InterPro" id="IPR018483">
    <property type="entry name" value="Carb_kinase_FGGY_CS"/>
</dbReference>
<comment type="similarity">
    <text evidence="1 8">Belongs to the FGGY kinase family.</text>
</comment>
<evidence type="ECO:0000259" key="10">
    <source>
        <dbReference type="Pfam" id="PF00370"/>
    </source>
</evidence>
<evidence type="ECO:0000256" key="9">
    <source>
        <dbReference type="RuleBase" id="RU364073"/>
    </source>
</evidence>
<name>A0A941IP02_9ACTN</name>
<dbReference type="NCBIfam" id="TIGR01312">
    <property type="entry name" value="XylB"/>
    <property type="match status" value="1"/>
</dbReference>
<evidence type="ECO:0000259" key="11">
    <source>
        <dbReference type="Pfam" id="PF02782"/>
    </source>
</evidence>
<dbReference type="RefSeq" id="WP_212527128.1">
    <property type="nucleotide sequence ID" value="NZ_JAGSOG010000013.1"/>
</dbReference>
<dbReference type="Proteomes" id="UP000675781">
    <property type="component" value="Unassembled WGS sequence"/>
</dbReference>
<dbReference type="InterPro" id="IPR050406">
    <property type="entry name" value="FGGY_Carb_Kinase"/>
</dbReference>
<organism evidence="12 13">
    <name type="scientific">Actinospica durhamensis</name>
    <dbReference type="NCBI Taxonomy" id="1508375"/>
    <lineage>
        <taxon>Bacteria</taxon>
        <taxon>Bacillati</taxon>
        <taxon>Actinomycetota</taxon>
        <taxon>Actinomycetes</taxon>
        <taxon>Catenulisporales</taxon>
        <taxon>Actinospicaceae</taxon>
        <taxon>Actinospica</taxon>
    </lineage>
</organism>
<keyword evidence="7 9" id="KW-0119">Carbohydrate metabolism</keyword>
<dbReference type="InterPro" id="IPR006000">
    <property type="entry name" value="Xylulokinase"/>
</dbReference>
<evidence type="ECO:0000256" key="6">
    <source>
        <dbReference type="ARBA" id="ARBA00022840"/>
    </source>
</evidence>
<accession>A0A941IP02</accession>
<dbReference type="CDD" id="cd07809">
    <property type="entry name" value="ASKHA_NBD_FGGY_BaXK-like"/>
    <property type="match status" value="1"/>
</dbReference>
<evidence type="ECO:0000256" key="5">
    <source>
        <dbReference type="ARBA" id="ARBA00022777"/>
    </source>
</evidence>
<dbReference type="GO" id="GO:0004856">
    <property type="term" value="F:D-xylulokinase activity"/>
    <property type="evidence" value="ECO:0007669"/>
    <property type="project" value="UniProtKB-EC"/>
</dbReference>
<dbReference type="Gene3D" id="3.30.420.40">
    <property type="match status" value="2"/>
</dbReference>
<dbReference type="GO" id="GO:0042732">
    <property type="term" value="P:D-xylose metabolic process"/>
    <property type="evidence" value="ECO:0007669"/>
    <property type="project" value="UniProtKB-KW"/>
</dbReference>
<keyword evidence="2 9" id="KW-0859">Xylose metabolism</keyword>
<comment type="catalytic activity">
    <reaction evidence="9">
        <text>D-xylulose + ATP = D-xylulose 5-phosphate + ADP + H(+)</text>
        <dbReference type="Rhea" id="RHEA:10964"/>
        <dbReference type="ChEBI" id="CHEBI:15378"/>
        <dbReference type="ChEBI" id="CHEBI:17140"/>
        <dbReference type="ChEBI" id="CHEBI:30616"/>
        <dbReference type="ChEBI" id="CHEBI:57737"/>
        <dbReference type="ChEBI" id="CHEBI:456216"/>
        <dbReference type="EC" id="2.7.1.17"/>
    </reaction>
</comment>
<keyword evidence="5 8" id="KW-0418">Kinase</keyword>
<keyword evidence="13" id="KW-1185">Reference proteome</keyword>
<evidence type="ECO:0000256" key="1">
    <source>
        <dbReference type="ARBA" id="ARBA00009156"/>
    </source>
</evidence>
<dbReference type="EMBL" id="JAGSOG010000013">
    <property type="protein sequence ID" value="MBR7832602.1"/>
    <property type="molecule type" value="Genomic_DNA"/>
</dbReference>
<reference evidence="12" key="1">
    <citation type="submission" date="2021-04" db="EMBL/GenBank/DDBJ databases">
        <title>Genome based classification of Actinospica acidithermotolerans sp. nov., an actinobacterium isolated from an Indonesian hot spring.</title>
        <authorList>
            <person name="Kusuma A.B."/>
            <person name="Putra K.E."/>
            <person name="Nafisah S."/>
            <person name="Loh J."/>
            <person name="Nouioui I."/>
            <person name="Goodfellow M."/>
        </authorList>
    </citation>
    <scope>NUCLEOTIDE SEQUENCE</scope>
    <source>
        <strain evidence="12">CSCA 57</strain>
    </source>
</reference>
<protein>
    <recommendedName>
        <fullName evidence="9">Xylulose kinase</fullName>
        <shortName evidence="9">Xylulokinase</shortName>
        <ecNumber evidence="9">2.7.1.17</ecNumber>
    </recommendedName>
</protein>
<dbReference type="GO" id="GO:0005524">
    <property type="term" value="F:ATP binding"/>
    <property type="evidence" value="ECO:0007669"/>
    <property type="project" value="UniProtKB-KW"/>
</dbReference>
<evidence type="ECO:0000256" key="2">
    <source>
        <dbReference type="ARBA" id="ARBA00022629"/>
    </source>
</evidence>
<gene>
    <name evidence="9 12" type="primary">xylB</name>
    <name evidence="12" type="ORF">KDL01_04990</name>
</gene>
<evidence type="ECO:0000313" key="12">
    <source>
        <dbReference type="EMBL" id="MBR7832602.1"/>
    </source>
</evidence>
<dbReference type="PROSITE" id="PS00445">
    <property type="entry name" value="FGGY_KINASES_2"/>
    <property type="match status" value="1"/>
</dbReference>
<evidence type="ECO:0000256" key="7">
    <source>
        <dbReference type="ARBA" id="ARBA00023277"/>
    </source>
</evidence>